<keyword evidence="3" id="KW-1003">Cell membrane</keyword>
<feature type="transmembrane region" description="Helical" evidence="8">
    <location>
        <begin position="32"/>
        <end position="51"/>
    </location>
</feature>
<feature type="transmembrane region" description="Helical" evidence="8">
    <location>
        <begin position="86"/>
        <end position="106"/>
    </location>
</feature>
<dbReference type="InterPro" id="IPR000390">
    <property type="entry name" value="Small_drug/metabolite_transptr"/>
</dbReference>
<dbReference type="RefSeq" id="WP_231248496.1">
    <property type="nucleotide sequence ID" value="NZ_BAAAMQ010000010.1"/>
</dbReference>
<name>A0ABN2XCD3_9ACTN</name>
<evidence type="ECO:0000256" key="8">
    <source>
        <dbReference type="SAM" id="Phobius"/>
    </source>
</evidence>
<reference evidence="9 10" key="1">
    <citation type="journal article" date="2019" name="Int. J. Syst. Evol. Microbiol.">
        <title>The Global Catalogue of Microorganisms (GCM) 10K type strain sequencing project: providing services to taxonomists for standard genome sequencing and annotation.</title>
        <authorList>
            <consortium name="The Broad Institute Genomics Platform"/>
            <consortium name="The Broad Institute Genome Sequencing Center for Infectious Disease"/>
            <person name="Wu L."/>
            <person name="Ma J."/>
        </authorList>
    </citation>
    <scope>NUCLEOTIDE SEQUENCE [LARGE SCALE GENOMIC DNA]</scope>
    <source>
        <strain evidence="9 10">JCM 13813</strain>
    </source>
</reference>
<comment type="similarity">
    <text evidence="7">Belongs to the drug/metabolite transporter (DMT) superfamily. Small multidrug resistance (SMR) (TC 2.A.7.1) family.</text>
</comment>
<dbReference type="SUPFAM" id="SSF103481">
    <property type="entry name" value="Multidrug resistance efflux transporter EmrE"/>
    <property type="match status" value="1"/>
</dbReference>
<evidence type="ECO:0000256" key="4">
    <source>
        <dbReference type="ARBA" id="ARBA00022692"/>
    </source>
</evidence>
<keyword evidence="5 8" id="KW-1133">Transmembrane helix</keyword>
<gene>
    <name evidence="9" type="ORF">GCM10009726_21550</name>
</gene>
<evidence type="ECO:0000313" key="10">
    <source>
        <dbReference type="Proteomes" id="UP001501161"/>
    </source>
</evidence>
<dbReference type="Pfam" id="PF00893">
    <property type="entry name" value="Multi_Drug_Res"/>
    <property type="match status" value="1"/>
</dbReference>
<protein>
    <recommendedName>
        <fullName evidence="11">Small multidrug resistance pump</fullName>
    </recommendedName>
</protein>
<dbReference type="PANTHER" id="PTHR30561">
    <property type="entry name" value="SMR FAMILY PROTON-DEPENDENT DRUG EFFLUX TRANSPORTER SUGE"/>
    <property type="match status" value="1"/>
</dbReference>
<evidence type="ECO:0000256" key="5">
    <source>
        <dbReference type="ARBA" id="ARBA00022989"/>
    </source>
</evidence>
<evidence type="ECO:0000256" key="3">
    <source>
        <dbReference type="ARBA" id="ARBA00022475"/>
    </source>
</evidence>
<keyword evidence="6 8" id="KW-0472">Membrane</keyword>
<feature type="transmembrane region" description="Helical" evidence="8">
    <location>
        <begin position="58"/>
        <end position="80"/>
    </location>
</feature>
<evidence type="ECO:0008006" key="11">
    <source>
        <dbReference type="Google" id="ProtNLM"/>
    </source>
</evidence>
<evidence type="ECO:0000256" key="1">
    <source>
        <dbReference type="ARBA" id="ARBA00004651"/>
    </source>
</evidence>
<evidence type="ECO:0000256" key="7">
    <source>
        <dbReference type="RuleBase" id="RU003942"/>
    </source>
</evidence>
<comment type="subcellular location">
    <subcellularLocation>
        <location evidence="1 7">Cell membrane</location>
        <topology evidence="1 7">Multi-pass membrane protein</topology>
    </subcellularLocation>
</comment>
<dbReference type="Proteomes" id="UP001501161">
    <property type="component" value="Unassembled WGS sequence"/>
</dbReference>
<evidence type="ECO:0000313" key="9">
    <source>
        <dbReference type="EMBL" id="GAA2107749.1"/>
    </source>
</evidence>
<evidence type="ECO:0000256" key="2">
    <source>
        <dbReference type="ARBA" id="ARBA00022448"/>
    </source>
</evidence>
<evidence type="ECO:0000256" key="6">
    <source>
        <dbReference type="ARBA" id="ARBA00023136"/>
    </source>
</evidence>
<comment type="caution">
    <text evidence="9">The sequence shown here is derived from an EMBL/GenBank/DDBJ whole genome shotgun (WGS) entry which is preliminary data.</text>
</comment>
<dbReference type="PANTHER" id="PTHR30561:SF1">
    <property type="entry name" value="MULTIDRUG TRANSPORTER EMRE"/>
    <property type="match status" value="1"/>
</dbReference>
<accession>A0ABN2XCD3</accession>
<organism evidence="9 10">
    <name type="scientific">Nocardioides furvisabuli</name>
    <dbReference type="NCBI Taxonomy" id="375542"/>
    <lineage>
        <taxon>Bacteria</taxon>
        <taxon>Bacillati</taxon>
        <taxon>Actinomycetota</taxon>
        <taxon>Actinomycetes</taxon>
        <taxon>Propionibacteriales</taxon>
        <taxon>Nocardioidaceae</taxon>
        <taxon>Nocardioides</taxon>
    </lineage>
</organism>
<keyword evidence="4 7" id="KW-0812">Transmembrane</keyword>
<keyword evidence="2" id="KW-0813">Transport</keyword>
<dbReference type="InterPro" id="IPR045324">
    <property type="entry name" value="Small_multidrug_res"/>
</dbReference>
<dbReference type="InterPro" id="IPR037185">
    <property type="entry name" value="EmrE-like"/>
</dbReference>
<proteinExistence type="inferred from homology"/>
<dbReference type="Gene3D" id="1.10.3730.20">
    <property type="match status" value="1"/>
</dbReference>
<keyword evidence="10" id="KW-1185">Reference proteome</keyword>
<sequence length="135" mass="14217">MVTYLLLGLAIAVEVMATLSLRASEGFSRLLPSIVVLGGYGLSFFLLSLVLQRGMDVAVVYALWSATGIVAIAAIGATFLGERLTSVQILGIALIIAGVLALELGARHVSSAAHASRVVEQQGDSRSTPRWVEKH</sequence>
<dbReference type="EMBL" id="BAAAMQ010000010">
    <property type="protein sequence ID" value="GAA2107749.1"/>
    <property type="molecule type" value="Genomic_DNA"/>
</dbReference>